<dbReference type="EMBL" id="JBBPBM010000004">
    <property type="protein sequence ID" value="KAK8590136.1"/>
    <property type="molecule type" value="Genomic_DNA"/>
</dbReference>
<gene>
    <name evidence="2" type="ORF">V6N12_024519</name>
</gene>
<dbReference type="InterPro" id="IPR026960">
    <property type="entry name" value="RVT-Znf"/>
</dbReference>
<evidence type="ECO:0000313" key="3">
    <source>
        <dbReference type="Proteomes" id="UP001472677"/>
    </source>
</evidence>
<evidence type="ECO:0000313" key="2">
    <source>
        <dbReference type="EMBL" id="KAK8590136.1"/>
    </source>
</evidence>
<name>A0ABR2G0U0_9ROSI</name>
<dbReference type="Proteomes" id="UP001472677">
    <property type="component" value="Unassembled WGS sequence"/>
</dbReference>
<proteinExistence type="predicted"/>
<comment type="caution">
    <text evidence="2">The sequence shown here is derived from an EMBL/GenBank/DDBJ whole genome shotgun (WGS) entry which is preliminary data.</text>
</comment>
<organism evidence="2 3">
    <name type="scientific">Hibiscus sabdariffa</name>
    <name type="common">roselle</name>
    <dbReference type="NCBI Taxonomy" id="183260"/>
    <lineage>
        <taxon>Eukaryota</taxon>
        <taxon>Viridiplantae</taxon>
        <taxon>Streptophyta</taxon>
        <taxon>Embryophyta</taxon>
        <taxon>Tracheophyta</taxon>
        <taxon>Spermatophyta</taxon>
        <taxon>Magnoliopsida</taxon>
        <taxon>eudicotyledons</taxon>
        <taxon>Gunneridae</taxon>
        <taxon>Pentapetalae</taxon>
        <taxon>rosids</taxon>
        <taxon>malvids</taxon>
        <taxon>Malvales</taxon>
        <taxon>Malvaceae</taxon>
        <taxon>Malvoideae</taxon>
        <taxon>Hibiscus</taxon>
    </lineage>
</organism>
<accession>A0ABR2G0U0</accession>
<dbReference type="Pfam" id="PF13966">
    <property type="entry name" value="zf-RVT"/>
    <property type="match status" value="1"/>
</dbReference>
<protein>
    <recommendedName>
        <fullName evidence="1">Reverse transcriptase zinc-binding domain-containing protein</fullName>
    </recommendedName>
</protein>
<reference evidence="2 3" key="1">
    <citation type="journal article" date="2024" name="G3 (Bethesda)">
        <title>Genome assembly of Hibiscus sabdariffa L. provides insights into metabolisms of medicinal natural products.</title>
        <authorList>
            <person name="Kim T."/>
        </authorList>
    </citation>
    <scope>NUCLEOTIDE SEQUENCE [LARGE SCALE GENOMIC DNA]</scope>
    <source>
        <strain evidence="2">TK-2024</strain>
        <tissue evidence="2">Old leaves</tissue>
    </source>
</reference>
<evidence type="ECO:0000259" key="1">
    <source>
        <dbReference type="Pfam" id="PF13966"/>
    </source>
</evidence>
<sequence length="254" mass="28793">MVDTNGDWDWNRLNQWLPREKLEAIATVKPPRPGSGADIPGWRWERNRIFSVRSPYKALMAPAPVGGDVCWPKIWKIPVSQRVRVFIWLVHHQRIMTNAERKRRHLAPNDACASCLSESETIAHVLRDFPKARQVWEAVVSPTKHSIFFSLPFPEWILQCVVNVAGIGSGDVRWSARFAMICWLIWKQRCSVTFGNIASNGTTWVSYGNLLVDGFTTTLGMGNSIGSDRPNPGSLADPPPLSLTPCWLKMYWNL</sequence>
<keyword evidence="3" id="KW-1185">Reference proteome</keyword>
<feature type="domain" description="Reverse transcriptase zinc-binding" evidence="1">
    <location>
        <begin position="50"/>
        <end position="136"/>
    </location>
</feature>